<accession>A0A8J4A5H2</accession>
<comment type="caution">
    <text evidence="5">The sequence shown here is derived from an EMBL/GenBank/DDBJ whole genome shotgun (WGS) entry which is preliminary data.</text>
</comment>
<proteinExistence type="predicted"/>
<evidence type="ECO:0000313" key="6">
    <source>
        <dbReference type="Proteomes" id="UP000635606"/>
    </source>
</evidence>
<evidence type="ECO:0000256" key="1">
    <source>
        <dbReference type="ARBA" id="ARBA00022553"/>
    </source>
</evidence>
<dbReference type="Gene3D" id="3.30.750.24">
    <property type="entry name" value="STAS domain"/>
    <property type="match status" value="1"/>
</dbReference>
<dbReference type="Proteomes" id="UP000635606">
    <property type="component" value="Unassembled WGS sequence"/>
</dbReference>
<dbReference type="SMART" id="SM00091">
    <property type="entry name" value="PAS"/>
    <property type="match status" value="2"/>
</dbReference>
<dbReference type="InterPro" id="IPR002645">
    <property type="entry name" value="STAS_dom"/>
</dbReference>
<keyword evidence="6" id="KW-1185">Reference proteome</keyword>
<dbReference type="EMBL" id="BOPH01000131">
    <property type="protein sequence ID" value="GIJ74190.1"/>
    <property type="molecule type" value="Genomic_DNA"/>
</dbReference>
<dbReference type="Pfam" id="PF01740">
    <property type="entry name" value="STAS"/>
    <property type="match status" value="1"/>
</dbReference>
<dbReference type="InterPro" id="IPR000700">
    <property type="entry name" value="PAS-assoc_C"/>
</dbReference>
<dbReference type="GO" id="GO:0006355">
    <property type="term" value="P:regulation of DNA-templated transcription"/>
    <property type="evidence" value="ECO:0007669"/>
    <property type="project" value="InterPro"/>
</dbReference>
<dbReference type="InterPro" id="IPR001610">
    <property type="entry name" value="PAC"/>
</dbReference>
<dbReference type="PANTHER" id="PTHR33745">
    <property type="entry name" value="RSBT ANTAGONIST PROTEIN RSBS-RELATED"/>
    <property type="match status" value="1"/>
</dbReference>
<dbReference type="AlphaFoldDB" id="A0A8J4A5H2"/>
<dbReference type="SMART" id="SM00086">
    <property type="entry name" value="PAC"/>
    <property type="match status" value="2"/>
</dbReference>
<feature type="domain" description="PAS" evidence="2">
    <location>
        <begin position="132"/>
        <end position="187"/>
    </location>
</feature>
<dbReference type="PROSITE" id="PS50113">
    <property type="entry name" value="PAC"/>
    <property type="match status" value="2"/>
</dbReference>
<dbReference type="PROSITE" id="PS50801">
    <property type="entry name" value="STAS"/>
    <property type="match status" value="1"/>
</dbReference>
<keyword evidence="1" id="KW-0597">Phosphoprotein</keyword>
<sequence>MQVAVDGELAFYQQMIDSISDYEVIRLDDTGHVRTWHEGAARLSGYSADEVIGRPNSVFYPEEDIKAGKPAQDLKTAAETGRCVMEGWRVRKDGTRFWASITLTPIRGHGGTLHGYVRVTRDHSDRRDQELEMRAVERMLDAITDYEVIRLDTEGVIRSWSPGAEKLKRYKASEIVGHHVSAFYPEDDVRNGVPEREMAKAVRQGRLETEGWRVRKDGSRFWGSTIISPIRDDSEEVIGFVSVGRDLSERRAQEQLLQRQQEEILELSTPVIQVWDKVLVLPIIGTLDSARAARLTEGLLDKVTYYQAEVAILDVSGVPAVDTEVAQHLLKTVEAARLMGATSILSGVRPETAQAIVHLGIDLGSLRSRSNLREALQLALMMVGAAPVRDRDTPVASHG</sequence>
<dbReference type="InterPro" id="IPR036513">
    <property type="entry name" value="STAS_dom_sf"/>
</dbReference>
<reference evidence="5" key="1">
    <citation type="submission" date="2021-01" db="EMBL/GenBank/DDBJ databases">
        <title>Whole genome shotgun sequence of Virgisporangium ochraceum NBRC 16418.</title>
        <authorList>
            <person name="Komaki H."/>
            <person name="Tamura T."/>
        </authorList>
    </citation>
    <scope>NUCLEOTIDE SEQUENCE</scope>
    <source>
        <strain evidence="5">NBRC 16418</strain>
    </source>
</reference>
<feature type="domain" description="PAC" evidence="3">
    <location>
        <begin position="83"/>
        <end position="135"/>
    </location>
</feature>
<gene>
    <name evidence="5" type="ORF">Voc01_091070</name>
</gene>
<name>A0A8J4A5H2_9ACTN</name>
<dbReference type="NCBIfam" id="TIGR00229">
    <property type="entry name" value="sensory_box"/>
    <property type="match status" value="2"/>
</dbReference>
<evidence type="ECO:0000259" key="3">
    <source>
        <dbReference type="PROSITE" id="PS50113"/>
    </source>
</evidence>
<dbReference type="PROSITE" id="PS50112">
    <property type="entry name" value="PAS"/>
    <property type="match status" value="2"/>
</dbReference>
<dbReference type="CDD" id="cd07041">
    <property type="entry name" value="STAS_RsbR_RsbS_like"/>
    <property type="match status" value="1"/>
</dbReference>
<organism evidence="5 6">
    <name type="scientific">Virgisporangium ochraceum</name>
    <dbReference type="NCBI Taxonomy" id="65505"/>
    <lineage>
        <taxon>Bacteria</taxon>
        <taxon>Bacillati</taxon>
        <taxon>Actinomycetota</taxon>
        <taxon>Actinomycetes</taxon>
        <taxon>Micromonosporales</taxon>
        <taxon>Micromonosporaceae</taxon>
        <taxon>Virgisporangium</taxon>
    </lineage>
</organism>
<dbReference type="Pfam" id="PF00989">
    <property type="entry name" value="PAS"/>
    <property type="match status" value="1"/>
</dbReference>
<feature type="domain" description="PAS" evidence="2">
    <location>
        <begin position="8"/>
        <end position="63"/>
    </location>
</feature>
<dbReference type="CDD" id="cd00130">
    <property type="entry name" value="PAS"/>
    <property type="match status" value="2"/>
</dbReference>
<evidence type="ECO:0000259" key="4">
    <source>
        <dbReference type="PROSITE" id="PS50801"/>
    </source>
</evidence>
<feature type="domain" description="STAS" evidence="4">
    <location>
        <begin position="268"/>
        <end position="379"/>
    </location>
</feature>
<feature type="domain" description="PAC" evidence="3">
    <location>
        <begin position="207"/>
        <end position="259"/>
    </location>
</feature>
<evidence type="ECO:0000259" key="2">
    <source>
        <dbReference type="PROSITE" id="PS50112"/>
    </source>
</evidence>
<dbReference type="InterPro" id="IPR013767">
    <property type="entry name" value="PAS_fold"/>
</dbReference>
<dbReference type="PANTHER" id="PTHR33745:SF3">
    <property type="entry name" value="RSBT CO-ANTAGONIST PROTEIN RSBRC"/>
    <property type="match status" value="1"/>
</dbReference>
<evidence type="ECO:0000313" key="5">
    <source>
        <dbReference type="EMBL" id="GIJ74190.1"/>
    </source>
</evidence>
<dbReference type="Gene3D" id="3.30.450.20">
    <property type="entry name" value="PAS domain"/>
    <property type="match status" value="2"/>
</dbReference>
<evidence type="ECO:0008006" key="7">
    <source>
        <dbReference type="Google" id="ProtNLM"/>
    </source>
</evidence>
<dbReference type="InterPro" id="IPR051932">
    <property type="entry name" value="Bact_StressResp_Reg"/>
</dbReference>
<dbReference type="SUPFAM" id="SSF52091">
    <property type="entry name" value="SpoIIaa-like"/>
    <property type="match status" value="1"/>
</dbReference>
<dbReference type="SUPFAM" id="SSF55785">
    <property type="entry name" value="PYP-like sensor domain (PAS domain)"/>
    <property type="match status" value="2"/>
</dbReference>
<dbReference type="RefSeq" id="WP_203933995.1">
    <property type="nucleotide sequence ID" value="NZ_BOPH01000131.1"/>
</dbReference>
<dbReference type="InterPro" id="IPR035965">
    <property type="entry name" value="PAS-like_dom_sf"/>
</dbReference>
<dbReference type="Pfam" id="PF13426">
    <property type="entry name" value="PAS_9"/>
    <property type="match status" value="1"/>
</dbReference>
<protein>
    <recommendedName>
        <fullName evidence="7">PAS/PAC sensor protein</fullName>
    </recommendedName>
</protein>
<dbReference type="InterPro" id="IPR000014">
    <property type="entry name" value="PAS"/>
</dbReference>